<keyword evidence="1" id="KW-0436">Ligase</keyword>
<dbReference type="SUPFAM" id="SSF52374">
    <property type="entry name" value="Nucleotidylyl transferase"/>
    <property type="match status" value="1"/>
</dbReference>
<dbReference type="InterPro" id="IPR003721">
    <property type="entry name" value="Pantoate_ligase"/>
</dbReference>
<comment type="caution">
    <text evidence="1">The sequence shown here is derived from an EMBL/GenBank/DDBJ whole genome shotgun (WGS) entry which is preliminary data.</text>
</comment>
<dbReference type="InterPro" id="IPR042176">
    <property type="entry name" value="Pantoate_ligase_C"/>
</dbReference>
<accession>A0A7C1BAC1</accession>
<dbReference type="Gene3D" id="3.30.1300.10">
    <property type="entry name" value="Pantoate-beta-alanine ligase, C-terminal domain"/>
    <property type="match status" value="1"/>
</dbReference>
<organism evidence="1">
    <name type="scientific">candidate division WOR-3 bacterium</name>
    <dbReference type="NCBI Taxonomy" id="2052148"/>
    <lineage>
        <taxon>Bacteria</taxon>
        <taxon>Bacteria division WOR-3</taxon>
    </lineage>
</organism>
<dbReference type="Proteomes" id="UP000885931">
    <property type="component" value="Unassembled WGS sequence"/>
</dbReference>
<feature type="non-terminal residue" evidence="1">
    <location>
        <position position="1"/>
    </location>
</feature>
<dbReference type="GO" id="GO:0004592">
    <property type="term" value="F:pantoate-beta-alanine ligase activity"/>
    <property type="evidence" value="ECO:0007669"/>
    <property type="project" value="InterPro"/>
</dbReference>
<reference evidence="1" key="1">
    <citation type="journal article" date="2020" name="mSystems">
        <title>Genome- and Community-Level Interaction Insights into Carbon Utilization and Element Cycling Functions of Hydrothermarchaeota in Hydrothermal Sediment.</title>
        <authorList>
            <person name="Zhou Z."/>
            <person name="Liu Y."/>
            <person name="Xu W."/>
            <person name="Pan J."/>
            <person name="Luo Z.H."/>
            <person name="Li M."/>
        </authorList>
    </citation>
    <scope>NUCLEOTIDE SEQUENCE [LARGE SCALE GENOMIC DNA]</scope>
    <source>
        <strain evidence="1">HyVt-237</strain>
    </source>
</reference>
<dbReference type="GO" id="GO:0015940">
    <property type="term" value="P:pantothenate biosynthetic process"/>
    <property type="evidence" value="ECO:0007669"/>
    <property type="project" value="InterPro"/>
</dbReference>
<dbReference type="Pfam" id="PF02569">
    <property type="entry name" value="Pantoate_ligase"/>
    <property type="match status" value="1"/>
</dbReference>
<gene>
    <name evidence="1" type="ORF">ENG67_03970</name>
</gene>
<dbReference type="EMBL" id="DRBW01000158">
    <property type="protein sequence ID" value="HDM90351.1"/>
    <property type="molecule type" value="Genomic_DNA"/>
</dbReference>
<proteinExistence type="predicted"/>
<name>A0A7C1BAC1_UNCW3</name>
<sequence length="43" mass="4859">IDYIEVVDPETLEPLEEIKGRALIALAVWVGRARLIDNLEVEP</sequence>
<dbReference type="AlphaFoldDB" id="A0A7C1BAC1"/>
<evidence type="ECO:0000313" key="1">
    <source>
        <dbReference type="EMBL" id="HDM90351.1"/>
    </source>
</evidence>
<protein>
    <submittedName>
        <fullName evidence="1">Pantoate--beta-alanine ligase</fullName>
    </submittedName>
</protein>